<keyword evidence="11" id="KW-1185">Reference proteome</keyword>
<keyword evidence="7 8" id="KW-0067">ATP-binding</keyword>
<evidence type="ECO:0000256" key="3">
    <source>
        <dbReference type="ARBA" id="ARBA00022650"/>
    </source>
</evidence>
<comment type="caution">
    <text evidence="8">Lacks conserved residue(s) required for the propagation of feature annotation.</text>
</comment>
<dbReference type="GO" id="GO:0004349">
    <property type="term" value="F:glutamate 5-kinase activity"/>
    <property type="evidence" value="ECO:0007669"/>
    <property type="project" value="UniProtKB-EC"/>
</dbReference>
<keyword evidence="2 8" id="KW-0028">Amino-acid biosynthesis</keyword>
<keyword evidence="6 8" id="KW-0418">Kinase</keyword>
<evidence type="ECO:0000256" key="7">
    <source>
        <dbReference type="ARBA" id="ARBA00022840"/>
    </source>
</evidence>
<dbReference type="InterPro" id="IPR041739">
    <property type="entry name" value="G5K_ProB"/>
</dbReference>
<organism evidence="10 11">
    <name type="scientific">Marinoscillum luteum</name>
    <dbReference type="NCBI Taxonomy" id="861051"/>
    <lineage>
        <taxon>Bacteria</taxon>
        <taxon>Pseudomonadati</taxon>
        <taxon>Bacteroidota</taxon>
        <taxon>Cytophagia</taxon>
        <taxon>Cytophagales</taxon>
        <taxon>Reichenbachiellaceae</taxon>
        <taxon>Marinoscillum</taxon>
    </lineage>
</organism>
<evidence type="ECO:0000259" key="9">
    <source>
        <dbReference type="Pfam" id="PF00696"/>
    </source>
</evidence>
<comment type="catalytic activity">
    <reaction evidence="8">
        <text>L-glutamate + ATP = L-glutamyl 5-phosphate + ADP</text>
        <dbReference type="Rhea" id="RHEA:14877"/>
        <dbReference type="ChEBI" id="CHEBI:29985"/>
        <dbReference type="ChEBI" id="CHEBI:30616"/>
        <dbReference type="ChEBI" id="CHEBI:58274"/>
        <dbReference type="ChEBI" id="CHEBI:456216"/>
        <dbReference type="EC" id="2.7.2.11"/>
    </reaction>
</comment>
<evidence type="ECO:0000256" key="8">
    <source>
        <dbReference type="HAMAP-Rule" id="MF_00456"/>
    </source>
</evidence>
<accession>A0ABW7N3E5</accession>
<keyword evidence="4 8" id="KW-0808">Transferase</keyword>
<dbReference type="Pfam" id="PF00696">
    <property type="entry name" value="AA_kinase"/>
    <property type="match status" value="1"/>
</dbReference>
<dbReference type="PROSITE" id="PS00902">
    <property type="entry name" value="GLUTAMATE_5_KINASE"/>
    <property type="match status" value="1"/>
</dbReference>
<feature type="domain" description="Aspartate/glutamate/uridylate kinase" evidence="9">
    <location>
        <begin position="2"/>
        <end position="226"/>
    </location>
</feature>
<dbReference type="PRINTS" id="PR00474">
    <property type="entry name" value="GLU5KINASE"/>
</dbReference>
<dbReference type="Gene3D" id="3.40.1160.10">
    <property type="entry name" value="Acetylglutamate kinase-like"/>
    <property type="match status" value="2"/>
</dbReference>
<keyword evidence="5 8" id="KW-0547">Nucleotide-binding</keyword>
<gene>
    <name evidence="8 10" type="primary">proB</name>
    <name evidence="10" type="ORF">ACHKAR_01765</name>
</gene>
<feature type="binding site" evidence="8">
    <location>
        <position position="134"/>
    </location>
    <ligand>
        <name>substrate</name>
    </ligand>
</feature>
<proteinExistence type="inferred from homology"/>
<evidence type="ECO:0000256" key="2">
    <source>
        <dbReference type="ARBA" id="ARBA00022605"/>
    </source>
</evidence>
<comment type="pathway">
    <text evidence="8">Amino-acid biosynthesis; L-proline biosynthesis; L-glutamate 5-semialdehyde from L-glutamate: step 1/2.</text>
</comment>
<evidence type="ECO:0000313" key="11">
    <source>
        <dbReference type="Proteomes" id="UP001610063"/>
    </source>
</evidence>
<feature type="binding site" evidence="8">
    <location>
        <position position="146"/>
    </location>
    <ligand>
        <name>substrate</name>
    </ligand>
</feature>
<feature type="binding site" evidence="8">
    <location>
        <position position="7"/>
    </location>
    <ligand>
        <name>ATP</name>
        <dbReference type="ChEBI" id="CHEBI:30616"/>
    </ligand>
</feature>
<comment type="caution">
    <text evidence="10">The sequence shown here is derived from an EMBL/GenBank/DDBJ whole genome shotgun (WGS) entry which is preliminary data.</text>
</comment>
<dbReference type="NCBIfam" id="TIGR01027">
    <property type="entry name" value="proB"/>
    <property type="match status" value="1"/>
</dbReference>
<keyword evidence="1 8" id="KW-0963">Cytoplasm</keyword>
<dbReference type="PANTHER" id="PTHR43654:SF1">
    <property type="entry name" value="ISOPENTENYL PHOSPHATE KINASE"/>
    <property type="match status" value="1"/>
</dbReference>
<dbReference type="RefSeq" id="WP_395415916.1">
    <property type="nucleotide sequence ID" value="NZ_JBIPKE010000009.1"/>
</dbReference>
<dbReference type="InterPro" id="IPR036393">
    <property type="entry name" value="AceGlu_kinase-like_sf"/>
</dbReference>
<dbReference type="InterPro" id="IPR005715">
    <property type="entry name" value="Glu_5kinase/COase_Synthase"/>
</dbReference>
<dbReference type="InterPro" id="IPR001057">
    <property type="entry name" value="Glu/AcGlu_kinase"/>
</dbReference>
<dbReference type="EC" id="2.7.2.11" evidence="8"/>
<dbReference type="InterPro" id="IPR001048">
    <property type="entry name" value="Asp/Glu/Uridylate_kinase"/>
</dbReference>
<dbReference type="SUPFAM" id="SSF53633">
    <property type="entry name" value="Carbamate kinase-like"/>
    <property type="match status" value="1"/>
</dbReference>
<dbReference type="InterPro" id="IPR019797">
    <property type="entry name" value="Glutamate_5-kinase_CS"/>
</dbReference>
<dbReference type="PANTHER" id="PTHR43654">
    <property type="entry name" value="GLUTAMATE 5-KINASE"/>
    <property type="match status" value="1"/>
</dbReference>
<evidence type="ECO:0000256" key="6">
    <source>
        <dbReference type="ARBA" id="ARBA00022777"/>
    </source>
</evidence>
<evidence type="ECO:0000313" key="10">
    <source>
        <dbReference type="EMBL" id="MFH6982142.1"/>
    </source>
</evidence>
<comment type="similarity">
    <text evidence="8">Belongs to the glutamate 5-kinase family.</text>
</comment>
<reference evidence="10 11" key="1">
    <citation type="journal article" date="2013" name="Int. J. Syst. Evol. Microbiol.">
        <title>Marinoscillum luteum sp. nov., isolated from marine sediment.</title>
        <authorList>
            <person name="Cha I.T."/>
            <person name="Park S.J."/>
            <person name="Kim S.J."/>
            <person name="Kim J.G."/>
            <person name="Jung M.Y."/>
            <person name="Shin K.S."/>
            <person name="Kwon K.K."/>
            <person name="Yang S.H."/>
            <person name="Seo Y.S."/>
            <person name="Rhee S.K."/>
        </authorList>
    </citation>
    <scope>NUCLEOTIDE SEQUENCE [LARGE SCALE GENOMIC DNA]</scope>
    <source>
        <strain evidence="10 11">KCTC 23939</strain>
    </source>
</reference>
<dbReference type="CDD" id="cd04242">
    <property type="entry name" value="AAK_G5K_ProB"/>
    <property type="match status" value="1"/>
</dbReference>
<dbReference type="EMBL" id="JBIPKE010000009">
    <property type="protein sequence ID" value="MFH6982142.1"/>
    <property type="molecule type" value="Genomic_DNA"/>
</dbReference>
<evidence type="ECO:0000256" key="5">
    <source>
        <dbReference type="ARBA" id="ARBA00022741"/>
    </source>
</evidence>
<dbReference type="PIRSF" id="PIRSF000729">
    <property type="entry name" value="GK"/>
    <property type="match status" value="1"/>
</dbReference>
<protein>
    <recommendedName>
        <fullName evidence="8">Glutamate 5-kinase</fullName>
        <ecNumber evidence="8">2.7.2.11</ecNumber>
    </recommendedName>
    <alternativeName>
        <fullName evidence="8">Gamma-glutamyl kinase</fullName>
        <shortName evidence="8">GK</shortName>
    </alternativeName>
</protein>
<feature type="binding site" evidence="8">
    <location>
        <position position="47"/>
    </location>
    <ligand>
        <name>substrate</name>
    </ligand>
</feature>
<evidence type="ECO:0000256" key="4">
    <source>
        <dbReference type="ARBA" id="ARBA00022679"/>
    </source>
</evidence>
<dbReference type="HAMAP" id="MF_00456">
    <property type="entry name" value="ProB"/>
    <property type="match status" value="1"/>
</dbReference>
<sequence length="253" mass="27334">MKRIVIKVGTNVLTRHDGMLDKLIFRQVVVQLVKLIQEGWHPVLVSSGAVGAGRSIIGDSGITSEAIRRQVLSAVGQTSLMKRYFELFIEYDIVCAQVLTTKEDFAEGEHYENMMNCFEGLIGQGIVPIVNENDVVSLTELMFTDNDELAGLTASMIGAEKLIILSNVDGVYDDAGHVIGLVPFGDDAHKKHISVEKSGMGRGGMHSKVEIATRAAAGGIETFIANGKQDNVILDVLNGKAMGTRFATKEASK</sequence>
<name>A0ABW7N3E5_9BACT</name>
<dbReference type="InterPro" id="IPR011529">
    <property type="entry name" value="Glu_5kinase"/>
</dbReference>
<keyword evidence="3 8" id="KW-0641">Proline biosynthesis</keyword>
<dbReference type="Proteomes" id="UP001610063">
    <property type="component" value="Unassembled WGS sequence"/>
</dbReference>
<evidence type="ECO:0000256" key="1">
    <source>
        <dbReference type="ARBA" id="ARBA00022490"/>
    </source>
</evidence>
<comment type="function">
    <text evidence="8">Catalyzes the transfer of a phosphate group to glutamate to form L-glutamate 5-phosphate.</text>
</comment>
<comment type="subcellular location">
    <subcellularLocation>
        <location evidence="8">Cytoplasm</location>
    </subcellularLocation>
</comment>